<dbReference type="InterPro" id="IPR019931">
    <property type="entry name" value="LPXTG_anchor"/>
</dbReference>
<keyword evidence="4" id="KW-0572">Peptidoglycan-anchor</keyword>
<evidence type="ECO:0000256" key="7">
    <source>
        <dbReference type="SAM" id="SignalP"/>
    </source>
</evidence>
<evidence type="ECO:0000256" key="3">
    <source>
        <dbReference type="ARBA" id="ARBA00022729"/>
    </source>
</evidence>
<organism evidence="9 10">
    <name type="scientific">Gardnerella vaginalis</name>
    <dbReference type="NCBI Taxonomy" id="2702"/>
    <lineage>
        <taxon>Bacteria</taxon>
        <taxon>Bacillati</taxon>
        <taxon>Actinomycetota</taxon>
        <taxon>Actinomycetes</taxon>
        <taxon>Bifidobacteriales</taxon>
        <taxon>Bifidobacteriaceae</taxon>
        <taxon>Gardnerella</taxon>
    </lineage>
</organism>
<evidence type="ECO:0000313" key="9">
    <source>
        <dbReference type="EMBL" id="MDK6695191.1"/>
    </source>
</evidence>
<keyword evidence="2" id="KW-0964">Secreted</keyword>
<feature type="region of interest" description="Disordered" evidence="5">
    <location>
        <begin position="37"/>
        <end position="85"/>
    </location>
</feature>
<gene>
    <name evidence="9" type="ORF">QP177_01200</name>
</gene>
<evidence type="ECO:0000256" key="1">
    <source>
        <dbReference type="ARBA" id="ARBA00022512"/>
    </source>
</evidence>
<protein>
    <submittedName>
        <fullName evidence="9">Cell surface protein</fullName>
    </submittedName>
</protein>
<feature type="signal peptide" evidence="7">
    <location>
        <begin position="1"/>
        <end position="31"/>
    </location>
</feature>
<keyword evidence="6" id="KW-1133">Transmembrane helix</keyword>
<name>A0ABD4ZA57_GARVA</name>
<dbReference type="Proteomes" id="UP001240561">
    <property type="component" value="Unassembled WGS sequence"/>
</dbReference>
<evidence type="ECO:0000259" key="8">
    <source>
        <dbReference type="PROSITE" id="PS50847"/>
    </source>
</evidence>
<dbReference type="EMBL" id="JASOGJ010000001">
    <property type="protein sequence ID" value="MDK6695191.1"/>
    <property type="molecule type" value="Genomic_DNA"/>
</dbReference>
<reference evidence="9 10" key="1">
    <citation type="submission" date="2023-05" db="EMBL/GenBank/DDBJ databases">
        <title>Cataloging the Phylogenetic Diversity of Human Bladder Bacteria.</title>
        <authorList>
            <person name="Du J."/>
        </authorList>
    </citation>
    <scope>NUCLEOTIDE SEQUENCE [LARGE SCALE GENOMIC DNA]</scope>
    <source>
        <strain evidence="9 10">UMB9230</strain>
    </source>
</reference>
<dbReference type="PROSITE" id="PS50847">
    <property type="entry name" value="GRAM_POS_ANCHORING"/>
    <property type="match status" value="1"/>
</dbReference>
<feature type="compositionally biased region" description="Low complexity" evidence="5">
    <location>
        <begin position="37"/>
        <end position="54"/>
    </location>
</feature>
<feature type="chain" id="PRO_5044871526" evidence="7">
    <location>
        <begin position="32"/>
        <end position="731"/>
    </location>
</feature>
<feature type="domain" description="Gram-positive cocci surface proteins LPxTG" evidence="8">
    <location>
        <begin position="698"/>
        <end position="731"/>
    </location>
</feature>
<feature type="compositionally biased region" description="Pro residues" evidence="5">
    <location>
        <begin position="597"/>
        <end position="616"/>
    </location>
</feature>
<keyword evidence="6" id="KW-0812">Transmembrane</keyword>
<feature type="transmembrane region" description="Helical" evidence="6">
    <location>
        <begin position="702"/>
        <end position="725"/>
    </location>
</feature>
<dbReference type="RefSeq" id="WP_285059691.1">
    <property type="nucleotide sequence ID" value="NZ_JASOGJ010000001.1"/>
</dbReference>
<evidence type="ECO:0000256" key="6">
    <source>
        <dbReference type="SAM" id="Phobius"/>
    </source>
</evidence>
<sequence length="731" mass="80179">MGKRTNIILTSAMMGIATAACAFCVAQSANAAETSAASSGVNTSVNSSAATSNTPGGGALDSTSSEHAKSVDEDRSAPEETPVFDTAANYKKVGEDDDQIKYTYVNNTTKKITNPFPDVISDDEIEKAFKNKETSVEKIYFKPAATSDNPNPKSEIVKNRFLKNVDGEYIVYKVYKNDYVSGKNESQITSSQGVSVNGSISKDGSIYAGSEQTITASAEPVDFELNGYTVAKNCKKSIDIRSEYAFKNYLYLKLTYKYKFNFERFKFVYVYCHHAGCNTSYNRYFSAADAQFHFVDDLQYRSKNPNGVDKDGKLKQRGNFDTHPSLTDADKKKGTLISSVPFYEIAGLADISGTSAVITDKAAFYRTDSGDGKTSILSFDKDPDIKYAKRPILTDLTGKNIPGYVYWDNDIDKPQNKNHEFANDKDTKEDPGNHYLSFAYEMKDGKPVKRLTRKHYYVTFRAIPTQLVVKYKKSDGTFESNAKYELLDSGNAKIGNEFAAASGDIVASSINDLVTMMKSTDTTLLKGFTGYLSNGAVYLLPGKYTVKPNVKAPEGYDWVVDSNKQDSKTSADINIGLQTGKTTAIQFITFVLKKKPTPPIPTPSPTPETTPTPTPAPETDVTPEPEPIPVPDVPDVPDDSWIPVPEIVPENPEYSVVEQPVLNPVHSSDKPVERSVEQCFKAVDAGEAYSAKVPAKHLPDTGVSLVMSISALFVSLFAGFGLSLFKSRRKH</sequence>
<accession>A0ABD4ZA57</accession>
<keyword evidence="1" id="KW-0134">Cell wall</keyword>
<keyword evidence="3 7" id="KW-0732">Signal</keyword>
<feature type="region of interest" description="Disordered" evidence="5">
    <location>
        <begin position="595"/>
        <end position="629"/>
    </location>
</feature>
<comment type="caution">
    <text evidence="9">The sequence shown here is derived from an EMBL/GenBank/DDBJ whole genome shotgun (WGS) entry which is preliminary data.</text>
</comment>
<evidence type="ECO:0000313" key="10">
    <source>
        <dbReference type="Proteomes" id="UP001240561"/>
    </source>
</evidence>
<evidence type="ECO:0000256" key="4">
    <source>
        <dbReference type="ARBA" id="ARBA00023088"/>
    </source>
</evidence>
<keyword evidence="6" id="KW-0472">Membrane</keyword>
<feature type="compositionally biased region" description="Basic and acidic residues" evidence="5">
    <location>
        <begin position="64"/>
        <end position="78"/>
    </location>
</feature>
<evidence type="ECO:0000256" key="5">
    <source>
        <dbReference type="SAM" id="MobiDB-lite"/>
    </source>
</evidence>
<dbReference type="PROSITE" id="PS51257">
    <property type="entry name" value="PROKAR_LIPOPROTEIN"/>
    <property type="match status" value="1"/>
</dbReference>
<evidence type="ECO:0000256" key="2">
    <source>
        <dbReference type="ARBA" id="ARBA00022525"/>
    </source>
</evidence>
<dbReference type="AlphaFoldDB" id="A0ABD4ZA57"/>
<proteinExistence type="predicted"/>